<protein>
    <recommendedName>
        <fullName evidence="2">Metallo-beta-lactamase domain-containing protein</fullName>
    </recommendedName>
</protein>
<evidence type="ECO:0008006" key="2">
    <source>
        <dbReference type="Google" id="ProtNLM"/>
    </source>
</evidence>
<organism evidence="1">
    <name type="scientific">marine sediment metagenome</name>
    <dbReference type="NCBI Taxonomy" id="412755"/>
    <lineage>
        <taxon>unclassified sequences</taxon>
        <taxon>metagenomes</taxon>
        <taxon>ecological metagenomes</taxon>
    </lineage>
</organism>
<gene>
    <name evidence="1" type="ORF">LCGC14_0296130</name>
</gene>
<dbReference type="EMBL" id="LAZR01000181">
    <property type="protein sequence ID" value="KKN83677.1"/>
    <property type="molecule type" value="Genomic_DNA"/>
</dbReference>
<evidence type="ECO:0000313" key="1">
    <source>
        <dbReference type="EMBL" id="KKN83677.1"/>
    </source>
</evidence>
<dbReference type="AlphaFoldDB" id="A0A0F9U8J4"/>
<dbReference type="InterPro" id="IPR036866">
    <property type="entry name" value="RibonucZ/Hydroxyglut_hydro"/>
</dbReference>
<proteinExistence type="predicted"/>
<dbReference type="Gene3D" id="3.60.15.10">
    <property type="entry name" value="Ribonuclease Z/Hydroxyacylglutathione hydrolase-like"/>
    <property type="match status" value="1"/>
</dbReference>
<sequence length="476" mass="55378">MRKYIKSVIFLFLAVTKLACASEATAFINTLKTHYQNTSSIKVFSLTHSYLGRSDPFQSWDFQAPTRYKALKVTDIDINNQHYYQNVVHLFTGGLYFDEVHFQNSKESLRYERNGISLGKSVIKQNMNSFNRYKNLTLMNLDFFAIMPLISETNIEEKIEFQQGSPSGKVTLTHQTSEKIIIEYVFNTKPLQLISINNKNRKRIYLYDDYRYSNGYYFAHSLIKKYNGDTTPSFITRIENFEKIELIETEKLRLPSNYYKSVSDNSSALTTTSITKNLYLVTDGSALRNILFKINNNDITVFGASKNSKSSNQVIDTIKQRFPDKKITAVFVTHPYSDHILGLLPFVEQGAKIYADAYTVKAIKAFPRFNDKIHKFNFEEIKNRQVINNVRFYVLENARSKRQSFAYFEKDGIVYQTDFLEVAFDNTIANILPSYSKQFIEFLRSEKLKVNRIVGFHRNNDISSEVMDRSYQTNTM</sequence>
<name>A0A0F9U8J4_9ZZZZ</name>
<comment type="caution">
    <text evidence="1">The sequence shown here is derived from an EMBL/GenBank/DDBJ whole genome shotgun (WGS) entry which is preliminary data.</text>
</comment>
<accession>A0A0F9U8J4</accession>
<reference evidence="1" key="1">
    <citation type="journal article" date="2015" name="Nature">
        <title>Complex archaea that bridge the gap between prokaryotes and eukaryotes.</title>
        <authorList>
            <person name="Spang A."/>
            <person name="Saw J.H."/>
            <person name="Jorgensen S.L."/>
            <person name="Zaremba-Niedzwiedzka K."/>
            <person name="Martijn J."/>
            <person name="Lind A.E."/>
            <person name="van Eijk R."/>
            <person name="Schleper C."/>
            <person name="Guy L."/>
            <person name="Ettema T.J."/>
        </authorList>
    </citation>
    <scope>NUCLEOTIDE SEQUENCE</scope>
</reference>
<dbReference type="SUPFAM" id="SSF56281">
    <property type="entry name" value="Metallo-hydrolase/oxidoreductase"/>
    <property type="match status" value="1"/>
</dbReference>